<evidence type="ECO:0000313" key="1">
    <source>
        <dbReference type="EMBL" id="RIA89316.1"/>
    </source>
</evidence>
<proteinExistence type="predicted"/>
<reference evidence="1 2" key="1">
    <citation type="submission" date="2018-06" db="EMBL/GenBank/DDBJ databases">
        <title>Comparative genomics reveals the genomic features of Rhizophagus irregularis, R. cerebriforme, R. diaphanum and Gigaspora rosea, and their symbiotic lifestyle signature.</title>
        <authorList>
            <person name="Morin E."/>
            <person name="San Clemente H."/>
            <person name="Chen E.C.H."/>
            <person name="De La Providencia I."/>
            <person name="Hainaut M."/>
            <person name="Kuo A."/>
            <person name="Kohler A."/>
            <person name="Murat C."/>
            <person name="Tang N."/>
            <person name="Roy S."/>
            <person name="Loubradou J."/>
            <person name="Henrissat B."/>
            <person name="Grigoriev I.V."/>
            <person name="Corradi N."/>
            <person name="Roux C."/>
            <person name="Martin F.M."/>
        </authorList>
    </citation>
    <scope>NUCLEOTIDE SEQUENCE [LARGE SCALE GENOMIC DNA]</scope>
    <source>
        <strain evidence="1 2">DAOM 227022</strain>
    </source>
</reference>
<dbReference type="OrthoDB" id="2416077at2759"/>
<accession>A0A397SXB7</accession>
<gene>
    <name evidence="1" type="ORF">C1645_825009</name>
</gene>
<dbReference type="EMBL" id="QKYT01000224">
    <property type="protein sequence ID" value="RIA89316.1"/>
    <property type="molecule type" value="Genomic_DNA"/>
</dbReference>
<dbReference type="Proteomes" id="UP000265703">
    <property type="component" value="Unassembled WGS sequence"/>
</dbReference>
<keyword evidence="2" id="KW-1185">Reference proteome</keyword>
<evidence type="ECO:0000313" key="2">
    <source>
        <dbReference type="Proteomes" id="UP000265703"/>
    </source>
</evidence>
<name>A0A397SXB7_9GLOM</name>
<protein>
    <submittedName>
        <fullName evidence="1">Uncharacterized protein</fullName>
    </submittedName>
</protein>
<sequence>MALEICTKLIESISQRIQDVITAKGGYTCCSLEEEDEEIKLQSLIQEQRESIEFSRLLYMLLAK</sequence>
<comment type="caution">
    <text evidence="1">The sequence shown here is derived from an EMBL/GenBank/DDBJ whole genome shotgun (WGS) entry which is preliminary data.</text>
</comment>
<dbReference type="AlphaFoldDB" id="A0A397SXB7"/>
<organism evidence="1 2">
    <name type="scientific">Glomus cerebriforme</name>
    <dbReference type="NCBI Taxonomy" id="658196"/>
    <lineage>
        <taxon>Eukaryota</taxon>
        <taxon>Fungi</taxon>
        <taxon>Fungi incertae sedis</taxon>
        <taxon>Mucoromycota</taxon>
        <taxon>Glomeromycotina</taxon>
        <taxon>Glomeromycetes</taxon>
        <taxon>Glomerales</taxon>
        <taxon>Glomeraceae</taxon>
        <taxon>Glomus</taxon>
    </lineage>
</organism>